<organism evidence="2 3">
    <name type="scientific">Meganyctiphanes norvegica</name>
    <name type="common">Northern krill</name>
    <name type="synonym">Thysanopoda norvegica</name>
    <dbReference type="NCBI Taxonomy" id="48144"/>
    <lineage>
        <taxon>Eukaryota</taxon>
        <taxon>Metazoa</taxon>
        <taxon>Ecdysozoa</taxon>
        <taxon>Arthropoda</taxon>
        <taxon>Crustacea</taxon>
        <taxon>Multicrustacea</taxon>
        <taxon>Malacostraca</taxon>
        <taxon>Eumalacostraca</taxon>
        <taxon>Eucarida</taxon>
        <taxon>Euphausiacea</taxon>
        <taxon>Euphausiidae</taxon>
        <taxon>Meganyctiphanes</taxon>
    </lineage>
</organism>
<feature type="non-terminal residue" evidence="2">
    <location>
        <position position="1"/>
    </location>
</feature>
<keyword evidence="1" id="KW-1133">Transmembrane helix</keyword>
<gene>
    <name evidence="2" type="ORF">MNOR_LOCUS30607</name>
</gene>
<feature type="transmembrane region" description="Helical" evidence="1">
    <location>
        <begin position="30"/>
        <end position="50"/>
    </location>
</feature>
<keyword evidence="1" id="KW-0812">Transmembrane</keyword>
<keyword evidence="3" id="KW-1185">Reference proteome</keyword>
<protein>
    <submittedName>
        <fullName evidence="2">Uncharacterized protein</fullName>
    </submittedName>
</protein>
<evidence type="ECO:0000313" key="3">
    <source>
        <dbReference type="Proteomes" id="UP001497623"/>
    </source>
</evidence>
<accession>A0AAV2RZU5</accession>
<proteinExistence type="predicted"/>
<evidence type="ECO:0000313" key="2">
    <source>
        <dbReference type="EMBL" id="CAL4150704.1"/>
    </source>
</evidence>
<name>A0AAV2RZU5_MEGNR</name>
<sequence length="105" mass="11434">VSIYKQLLEAIEDATRCVPHHLLYRNIMKLIGKLFAMALLVSCLVGPSIGLPTPTPDPDWTWYNPTTWPIFGDGHTRDALATVASSKQGQKTIGKLVSSAVTGWG</sequence>
<reference evidence="2 3" key="1">
    <citation type="submission" date="2024-05" db="EMBL/GenBank/DDBJ databases">
        <authorList>
            <person name="Wallberg A."/>
        </authorList>
    </citation>
    <scope>NUCLEOTIDE SEQUENCE [LARGE SCALE GENOMIC DNA]</scope>
</reference>
<evidence type="ECO:0000256" key="1">
    <source>
        <dbReference type="SAM" id="Phobius"/>
    </source>
</evidence>
<dbReference type="AlphaFoldDB" id="A0AAV2RZU5"/>
<dbReference type="Proteomes" id="UP001497623">
    <property type="component" value="Unassembled WGS sequence"/>
</dbReference>
<dbReference type="EMBL" id="CAXKWB010037820">
    <property type="protein sequence ID" value="CAL4150704.1"/>
    <property type="molecule type" value="Genomic_DNA"/>
</dbReference>
<keyword evidence="1" id="KW-0472">Membrane</keyword>
<comment type="caution">
    <text evidence="2">The sequence shown here is derived from an EMBL/GenBank/DDBJ whole genome shotgun (WGS) entry which is preliminary data.</text>
</comment>